<proteinExistence type="inferred from homology"/>
<feature type="region of interest" description="Disordered" evidence="8">
    <location>
        <begin position="412"/>
        <end position="470"/>
    </location>
</feature>
<evidence type="ECO:0000313" key="10">
    <source>
        <dbReference type="EMBL" id="KAK6334083.1"/>
    </source>
</evidence>
<evidence type="ECO:0000259" key="9">
    <source>
        <dbReference type="SMART" id="SM00382"/>
    </source>
</evidence>
<gene>
    <name evidence="10" type="primary">CDC6</name>
    <name evidence="10" type="ORF">TWF696_002585</name>
</gene>
<keyword evidence="6" id="KW-0131">Cell cycle</keyword>
<dbReference type="AlphaFoldDB" id="A0AAV9U4K3"/>
<comment type="caution">
    <text evidence="10">The sequence shown here is derived from an EMBL/GenBank/DDBJ whole genome shotgun (WGS) entry which is preliminary data.</text>
</comment>
<evidence type="ECO:0000256" key="8">
    <source>
        <dbReference type="SAM" id="MobiDB-lite"/>
    </source>
</evidence>
<dbReference type="Gene3D" id="1.10.8.60">
    <property type="match status" value="1"/>
</dbReference>
<dbReference type="GO" id="GO:0051301">
    <property type="term" value="P:cell division"/>
    <property type="evidence" value="ECO:0007669"/>
    <property type="project" value="UniProtKB-UniRule"/>
</dbReference>
<keyword evidence="3" id="KW-0132">Cell division</keyword>
<sequence length="639" mass="69085">MAASLRKRTRSTFEADAPSQQPAKRRAGRRAKAVKETQIPIFTSIENTIGNGGRLANGVDAMDVDAPLKPSSPSKKNVMSTVDEVYKISKPSFGIENIKKSVPKTPQKRDRIQVLPITPRHRVMLPGSATKRTPKTPGGRIIDVLTPGTPGTPSSKTIFTTGKNLFVRSAAPGKLVGREKERTQLSEFLTEKLEKRVGGCMYVSGPPGTGKSALLAEVIADIATDGVKMVYVNCMTTKDPKGIYSKLAEDFLGDESILGNDVDALEQLFVPKKKSDAAVSIIVLDEMDSLLTKDQEILYKIFEWSFAKTSKLVLVGIANALDLTDRFLPRLKARNFEPVLLPVLPYSAEQIATVVTSRLKTLNDETCDAAWVPLIHPTAITLCSKKVAQSTGDLRKCFDICRKAVDMVEHETRTKMQQQQQQQAEETGTAPGVENTPTKGSNTPMVITPTATPRKPLSETAVDANSPTQMKPSFARSNLLQSLTALSAPRATLAHIARISTTSFGITSNTRLKSLNINQKAVVCALVVLSRKMNGGGVPVKELWQRYLELCKSDNVLFPTVTKMEFVDILSALEAAGVAEVDGGVGSTGVAGTPSKRGRKAAVVGKEERLIRATVKEEEVKAVVGADGGQILMKMFSSV</sequence>
<dbReference type="Gene3D" id="3.40.50.300">
    <property type="entry name" value="P-loop containing nucleotide triphosphate hydrolases"/>
    <property type="match status" value="1"/>
</dbReference>
<protein>
    <recommendedName>
        <fullName evidence="7">Cell division control protein</fullName>
    </recommendedName>
</protein>
<dbReference type="Pfam" id="PF22606">
    <property type="entry name" value="Cdc6-ORC-like_ATPase_lid"/>
    <property type="match status" value="1"/>
</dbReference>
<comment type="subcellular location">
    <subcellularLocation>
        <location evidence="1">Nucleus</location>
    </subcellularLocation>
</comment>
<dbReference type="InterPro" id="IPR050311">
    <property type="entry name" value="ORC1/CDC6"/>
</dbReference>
<feature type="domain" description="AAA+ ATPase" evidence="9">
    <location>
        <begin position="197"/>
        <end position="337"/>
    </location>
</feature>
<dbReference type="InterPro" id="IPR003959">
    <property type="entry name" value="ATPase_AAA_core"/>
</dbReference>
<feature type="compositionally biased region" description="Basic residues" evidence="8">
    <location>
        <begin position="23"/>
        <end position="32"/>
    </location>
</feature>
<dbReference type="GO" id="GO:0003688">
    <property type="term" value="F:DNA replication origin binding"/>
    <property type="evidence" value="ECO:0007669"/>
    <property type="project" value="TreeGrafter"/>
</dbReference>
<reference evidence="10 11" key="1">
    <citation type="submission" date="2019-10" db="EMBL/GenBank/DDBJ databases">
        <authorList>
            <person name="Palmer J.M."/>
        </authorList>
    </citation>
    <scope>NUCLEOTIDE SEQUENCE [LARGE SCALE GENOMIC DNA]</scope>
    <source>
        <strain evidence="10 11">TWF696</strain>
    </source>
</reference>
<comment type="similarity">
    <text evidence="2 7">Belongs to the CDC6/cdc18 family.</text>
</comment>
<dbReference type="InterPro" id="IPR036390">
    <property type="entry name" value="WH_DNA-bd_sf"/>
</dbReference>
<evidence type="ECO:0000256" key="6">
    <source>
        <dbReference type="ARBA" id="ARBA00023306"/>
    </source>
</evidence>
<accession>A0AAV9U4K3</accession>
<dbReference type="PANTHER" id="PTHR10763">
    <property type="entry name" value="CELL DIVISION CONTROL PROTEIN 6-RELATED"/>
    <property type="match status" value="1"/>
</dbReference>
<dbReference type="GO" id="GO:0005634">
    <property type="term" value="C:nucleus"/>
    <property type="evidence" value="ECO:0007669"/>
    <property type="project" value="UniProtKB-SubCell"/>
</dbReference>
<dbReference type="GO" id="GO:0005524">
    <property type="term" value="F:ATP binding"/>
    <property type="evidence" value="ECO:0007669"/>
    <property type="project" value="InterPro"/>
</dbReference>
<dbReference type="PIRSF" id="PIRSF001767">
    <property type="entry name" value="Cdc6"/>
    <property type="match status" value="1"/>
</dbReference>
<evidence type="ECO:0000256" key="7">
    <source>
        <dbReference type="PIRNR" id="PIRNR001767"/>
    </source>
</evidence>
<feature type="compositionally biased region" description="Polar residues" evidence="8">
    <location>
        <begin position="435"/>
        <end position="451"/>
    </location>
</feature>
<keyword evidence="5" id="KW-0539">Nucleus</keyword>
<dbReference type="SUPFAM" id="SSF52540">
    <property type="entry name" value="P-loop containing nucleoside triphosphate hydrolases"/>
    <property type="match status" value="1"/>
</dbReference>
<evidence type="ECO:0000256" key="3">
    <source>
        <dbReference type="ARBA" id="ARBA00022618"/>
    </source>
</evidence>
<dbReference type="SUPFAM" id="SSF46785">
    <property type="entry name" value="Winged helix' DNA-binding domain"/>
    <property type="match status" value="1"/>
</dbReference>
<feature type="region of interest" description="Disordered" evidence="8">
    <location>
        <begin position="1"/>
        <end position="35"/>
    </location>
</feature>
<feature type="compositionally biased region" description="Basic residues" evidence="8">
    <location>
        <begin position="1"/>
        <end position="10"/>
    </location>
</feature>
<dbReference type="InterPro" id="IPR054425">
    <property type="entry name" value="Cdc6_ORC1-like_ATPase_lid"/>
</dbReference>
<dbReference type="GO" id="GO:0016887">
    <property type="term" value="F:ATP hydrolysis activity"/>
    <property type="evidence" value="ECO:0007669"/>
    <property type="project" value="InterPro"/>
</dbReference>
<evidence type="ECO:0000256" key="2">
    <source>
        <dbReference type="ARBA" id="ARBA00006184"/>
    </source>
</evidence>
<organism evidence="10 11">
    <name type="scientific">Orbilia brochopaga</name>
    <dbReference type="NCBI Taxonomy" id="3140254"/>
    <lineage>
        <taxon>Eukaryota</taxon>
        <taxon>Fungi</taxon>
        <taxon>Dikarya</taxon>
        <taxon>Ascomycota</taxon>
        <taxon>Pezizomycotina</taxon>
        <taxon>Orbiliomycetes</taxon>
        <taxon>Orbiliales</taxon>
        <taxon>Orbiliaceae</taxon>
        <taxon>Orbilia</taxon>
    </lineage>
</organism>
<dbReference type="PANTHER" id="PTHR10763:SF26">
    <property type="entry name" value="CELL DIVISION CONTROL PROTEIN 6 HOMOLOG"/>
    <property type="match status" value="1"/>
</dbReference>
<evidence type="ECO:0000256" key="1">
    <source>
        <dbReference type="ARBA" id="ARBA00004123"/>
    </source>
</evidence>
<keyword evidence="4" id="KW-0235">DNA replication</keyword>
<dbReference type="Proteomes" id="UP001375240">
    <property type="component" value="Unassembled WGS sequence"/>
</dbReference>
<dbReference type="InterPro" id="IPR016314">
    <property type="entry name" value="Cdc6/18"/>
</dbReference>
<dbReference type="Pfam" id="PF00004">
    <property type="entry name" value="AAA"/>
    <property type="match status" value="1"/>
</dbReference>
<dbReference type="FunFam" id="3.40.50.300:FF:000547">
    <property type="entry name" value="Cell division control protein"/>
    <property type="match status" value="1"/>
</dbReference>
<dbReference type="CDD" id="cd00009">
    <property type="entry name" value="AAA"/>
    <property type="match status" value="1"/>
</dbReference>
<evidence type="ECO:0000256" key="4">
    <source>
        <dbReference type="ARBA" id="ARBA00022705"/>
    </source>
</evidence>
<dbReference type="GO" id="GO:0033314">
    <property type="term" value="P:mitotic DNA replication checkpoint signaling"/>
    <property type="evidence" value="ECO:0007669"/>
    <property type="project" value="TreeGrafter"/>
</dbReference>
<dbReference type="InterPro" id="IPR003593">
    <property type="entry name" value="AAA+_ATPase"/>
</dbReference>
<dbReference type="SMART" id="SM00382">
    <property type="entry name" value="AAA"/>
    <property type="match status" value="1"/>
</dbReference>
<evidence type="ECO:0000256" key="5">
    <source>
        <dbReference type="ARBA" id="ARBA00023242"/>
    </source>
</evidence>
<keyword evidence="11" id="KW-1185">Reference proteome</keyword>
<dbReference type="EMBL" id="JAVHNQ010000013">
    <property type="protein sequence ID" value="KAK6334083.1"/>
    <property type="molecule type" value="Genomic_DNA"/>
</dbReference>
<name>A0AAV9U4K3_9PEZI</name>
<dbReference type="InterPro" id="IPR015163">
    <property type="entry name" value="Cdc6_C"/>
</dbReference>
<dbReference type="GO" id="GO:0006270">
    <property type="term" value="P:DNA replication initiation"/>
    <property type="evidence" value="ECO:0007669"/>
    <property type="project" value="UniProtKB-UniRule"/>
</dbReference>
<evidence type="ECO:0000313" key="11">
    <source>
        <dbReference type="Proteomes" id="UP001375240"/>
    </source>
</evidence>
<dbReference type="InterPro" id="IPR027417">
    <property type="entry name" value="P-loop_NTPase"/>
</dbReference>
<dbReference type="Pfam" id="PF09079">
    <property type="entry name" value="WHD_Cdc6"/>
    <property type="match status" value="1"/>
</dbReference>